<keyword evidence="3" id="KW-0119">Carbohydrate metabolism</keyword>
<dbReference type="Pfam" id="PF01915">
    <property type="entry name" value="Glyco_hydro_3_C"/>
    <property type="match status" value="1"/>
</dbReference>
<evidence type="ECO:0000256" key="5">
    <source>
        <dbReference type="ARBA" id="ARBA00074219"/>
    </source>
</evidence>
<dbReference type="PANTHER" id="PTHR42715:SF10">
    <property type="entry name" value="BETA-GLUCOSIDASE"/>
    <property type="match status" value="1"/>
</dbReference>
<reference evidence="9" key="1">
    <citation type="submission" date="2016-06" db="EMBL/GenBank/DDBJ databases">
        <authorList>
            <person name="Sutton G."/>
            <person name="Brinkac L."/>
            <person name="Sanka R."/>
            <person name="Adams M."/>
            <person name="Lau E."/>
            <person name="Mehaffy C."/>
            <person name="Tameris M."/>
            <person name="Hatherill M."/>
            <person name="Hanekom W."/>
            <person name="Mahomed H."/>
            <person name="Mcshane H."/>
        </authorList>
    </citation>
    <scope>NUCLEOTIDE SEQUENCE [LARGE SCALE GENOMIC DNA]</scope>
    <source>
        <strain evidence="9">852002-51209_SCH5440388</strain>
    </source>
</reference>
<dbReference type="PANTHER" id="PTHR42715">
    <property type="entry name" value="BETA-GLUCOSIDASE"/>
    <property type="match status" value="1"/>
</dbReference>
<dbReference type="AlphaFoldDB" id="A0A1A0RBV1"/>
<dbReference type="Gene3D" id="2.60.40.10">
    <property type="entry name" value="Immunoglobulins"/>
    <property type="match status" value="1"/>
</dbReference>
<dbReference type="InterPro" id="IPR001764">
    <property type="entry name" value="Glyco_hydro_3_N"/>
</dbReference>
<dbReference type="SUPFAM" id="SSF52279">
    <property type="entry name" value="Beta-D-glucan exohydrolase, C-terminal domain"/>
    <property type="match status" value="1"/>
</dbReference>
<dbReference type="InterPro" id="IPR026891">
    <property type="entry name" value="Fn3-like"/>
</dbReference>
<dbReference type="InterPro" id="IPR013783">
    <property type="entry name" value="Ig-like_fold"/>
</dbReference>
<dbReference type="InterPro" id="IPR017853">
    <property type="entry name" value="GH"/>
</dbReference>
<keyword evidence="6" id="KW-0326">Glycosidase</keyword>
<dbReference type="InterPro" id="IPR019800">
    <property type="entry name" value="Glyco_hydro_3_AS"/>
</dbReference>
<dbReference type="Gene3D" id="3.40.50.1700">
    <property type="entry name" value="Glycoside hydrolase family 3 C-terminal domain"/>
    <property type="match status" value="1"/>
</dbReference>
<dbReference type="Gene3D" id="3.20.20.300">
    <property type="entry name" value="Glycoside hydrolase, family 3, N-terminal domain"/>
    <property type="match status" value="1"/>
</dbReference>
<evidence type="ECO:0000256" key="4">
    <source>
        <dbReference type="ARBA" id="ARBA00058905"/>
    </source>
</evidence>
<dbReference type="InterPro" id="IPR002772">
    <property type="entry name" value="Glyco_hydro_3_C"/>
</dbReference>
<dbReference type="STRING" id="43304.GCA_001403655_02313"/>
<sequence length="737" mass="78211">MTDSTDAIAGLDLTDQAALGSGASFWTTKPIGTVPAIMLTDGPHGVRRQSGSATDHLGISGSEPATCFPPAVGLSQTWDPALVQRIGQALGDESRALGVHVLLGPGVNIKRDPRCGRNFEYYSEDPLLSGTLGAAWVRGVQSRGVGASLKHFAANNAEHDRMRASSDVDVRTLREIYLRTFEIVVRQARPWTVMCSYNRINGVYASENTWLLTTVLRDEWGFDGVVVSDWGAVSDRVAAVAAGLDLEMPTTGGSSDTEVVGAVRAGELDAAAVARSAARVADLSRRVTRTLPAATSFDMNAHHELALEAATRAIVLLKNDDDLLPLAPSTLAVIGEFAQEPRYQGGGSSHVNPTRVDIPLDEIRRLAGDHPVSYSPGTDIAAATAAAESAETAVVFLGLTAEEESEGYDREHIDLPAAQIDLLRAVVEVQPRTVVVLAHGGVVRLDAVARLTPAVIDGALLGQAGGGALADVLFGVANPSGRLAETVPVRLQDSPAYLNFPSESGHTVYGERMFVGYRWYDSRDLPVAFPFGHGLSYTRFAYSDLELEATGDSVAVRVTVTNTGDRPGREVVQAYAGLPGSRVGRPVRWLAGFASVTLEPGRRQTVEIGIDRTDLAYWSTDAARWVIEDGEYVVSVGASSRDIRLTATVTVAGDEPTRPFTRESTLGELLADPTAAQTILTVLGSASPFGAADSALGSDLLRMLESVPIGRMVGFSAGKVTREQLDELLAGINAHRS</sequence>
<dbReference type="PROSITE" id="PS00775">
    <property type="entry name" value="GLYCOSYL_HYDROL_F3"/>
    <property type="match status" value="1"/>
</dbReference>
<dbReference type="InterPro" id="IPR050288">
    <property type="entry name" value="Cellulose_deg_GH3"/>
</dbReference>
<dbReference type="FunFam" id="2.60.40.10:FF:000495">
    <property type="entry name" value="Periplasmic beta-glucosidase"/>
    <property type="match status" value="1"/>
</dbReference>
<dbReference type="InterPro" id="IPR036881">
    <property type="entry name" value="Glyco_hydro_3_C_sf"/>
</dbReference>
<dbReference type="RefSeq" id="WP_064931211.1">
    <property type="nucleotide sequence ID" value="NZ_LZSO01000013.1"/>
</dbReference>
<keyword evidence="2 6" id="KW-0378">Hydrolase</keyword>
<evidence type="ECO:0000313" key="9">
    <source>
        <dbReference type="Proteomes" id="UP000093902"/>
    </source>
</evidence>
<evidence type="ECO:0000313" key="8">
    <source>
        <dbReference type="EMBL" id="OBB31802.1"/>
    </source>
</evidence>
<dbReference type="SUPFAM" id="SSF51445">
    <property type="entry name" value="(Trans)glycosidases"/>
    <property type="match status" value="1"/>
</dbReference>
<organism evidence="8 9">
    <name type="scientific">Mycolicibacterium peregrinum</name>
    <name type="common">Mycobacterium peregrinum</name>
    <dbReference type="NCBI Taxonomy" id="43304"/>
    <lineage>
        <taxon>Bacteria</taxon>
        <taxon>Bacillati</taxon>
        <taxon>Actinomycetota</taxon>
        <taxon>Actinomycetes</taxon>
        <taxon>Mycobacteriales</taxon>
        <taxon>Mycobacteriaceae</taxon>
        <taxon>Mycolicibacterium</taxon>
    </lineage>
</organism>
<dbReference type="SMART" id="SM01217">
    <property type="entry name" value="Fn3_like"/>
    <property type="match status" value="1"/>
</dbReference>
<feature type="domain" description="Fibronectin type III-like" evidence="7">
    <location>
        <begin position="570"/>
        <end position="640"/>
    </location>
</feature>
<dbReference type="Proteomes" id="UP000093902">
    <property type="component" value="Unassembled WGS sequence"/>
</dbReference>
<dbReference type="InterPro" id="IPR036962">
    <property type="entry name" value="Glyco_hydro_3_N_sf"/>
</dbReference>
<evidence type="ECO:0000256" key="6">
    <source>
        <dbReference type="RuleBase" id="RU361161"/>
    </source>
</evidence>
<dbReference type="Pfam" id="PF14310">
    <property type="entry name" value="Fn3-like"/>
    <property type="match status" value="1"/>
</dbReference>
<dbReference type="EMBL" id="LZSO01000013">
    <property type="protein sequence ID" value="OBB31802.1"/>
    <property type="molecule type" value="Genomic_DNA"/>
</dbReference>
<comment type="function">
    <text evidence="4">Catalyzes the hydrolysis of a non-reducing terminal alpha-L-arabinopyranosidic linkage in ginsenoside Rb2 (alpha-L-arabinopyranosyl-(1-&gt;6)-alpha-D-glucopyranosyl) to release alpha-D-glucopyranosyl (Rd). It is not able to hydrolyze alpha-L-arabinofuranosyl-(1-&gt;6)-alpha-D-glucopyranosyl (Rc).</text>
</comment>
<accession>A0A1A0RBV1</accession>
<evidence type="ECO:0000256" key="2">
    <source>
        <dbReference type="ARBA" id="ARBA00022801"/>
    </source>
</evidence>
<comment type="similarity">
    <text evidence="1 6">Belongs to the glycosyl hydrolase 3 family.</text>
</comment>
<dbReference type="PRINTS" id="PR00133">
    <property type="entry name" value="GLHYDRLASE3"/>
</dbReference>
<dbReference type="GO" id="GO:0005975">
    <property type="term" value="P:carbohydrate metabolic process"/>
    <property type="evidence" value="ECO:0007669"/>
    <property type="project" value="InterPro"/>
</dbReference>
<dbReference type="Pfam" id="PF00933">
    <property type="entry name" value="Glyco_hydro_3"/>
    <property type="match status" value="1"/>
</dbReference>
<dbReference type="GO" id="GO:0008422">
    <property type="term" value="F:beta-glucosidase activity"/>
    <property type="evidence" value="ECO:0007669"/>
    <property type="project" value="UniProtKB-ARBA"/>
</dbReference>
<name>A0A1A0RBV1_MYCPR</name>
<proteinExistence type="inferred from homology"/>
<evidence type="ECO:0000256" key="1">
    <source>
        <dbReference type="ARBA" id="ARBA00005336"/>
    </source>
</evidence>
<gene>
    <name evidence="8" type="ORF">A5792_13950</name>
</gene>
<protein>
    <recommendedName>
        <fullName evidence="5">Exo-alpha-(1-&gt;6)-L-arabinopyranosidase</fullName>
    </recommendedName>
</protein>
<comment type="caution">
    <text evidence="8">The sequence shown here is derived from an EMBL/GenBank/DDBJ whole genome shotgun (WGS) entry which is preliminary data.</text>
</comment>
<evidence type="ECO:0000259" key="7">
    <source>
        <dbReference type="SMART" id="SM01217"/>
    </source>
</evidence>
<evidence type="ECO:0000256" key="3">
    <source>
        <dbReference type="ARBA" id="ARBA00023277"/>
    </source>
</evidence>